<dbReference type="AlphaFoldDB" id="A0A6A5Z0U0"/>
<gene>
    <name evidence="2" type="ORF">BDV96DRAFT_602033</name>
</gene>
<sequence length="107" mass="11993">MASASTINDQSTLKDNEPYRAPLYGADDPDRIAGWYIIDLKPGHTIEKHSAAVGTDMKKYLKERLKSLYPDRVVYGATEVDDELLEKIRADEGVQKIYCDSEGGELE</sequence>
<proteinExistence type="predicted"/>
<accession>A0A6A5Z0U0</accession>
<dbReference type="OrthoDB" id="3798675at2759"/>
<reference evidence="2" key="1">
    <citation type="journal article" date="2020" name="Stud. Mycol.">
        <title>101 Dothideomycetes genomes: a test case for predicting lifestyles and emergence of pathogens.</title>
        <authorList>
            <person name="Haridas S."/>
            <person name="Albert R."/>
            <person name="Binder M."/>
            <person name="Bloem J."/>
            <person name="Labutti K."/>
            <person name="Salamov A."/>
            <person name="Andreopoulos B."/>
            <person name="Baker S."/>
            <person name="Barry K."/>
            <person name="Bills G."/>
            <person name="Bluhm B."/>
            <person name="Cannon C."/>
            <person name="Castanera R."/>
            <person name="Culley D."/>
            <person name="Daum C."/>
            <person name="Ezra D."/>
            <person name="Gonzalez J."/>
            <person name="Henrissat B."/>
            <person name="Kuo A."/>
            <person name="Liang C."/>
            <person name="Lipzen A."/>
            <person name="Lutzoni F."/>
            <person name="Magnuson J."/>
            <person name="Mondo S."/>
            <person name="Nolan M."/>
            <person name="Ohm R."/>
            <person name="Pangilinan J."/>
            <person name="Park H.-J."/>
            <person name="Ramirez L."/>
            <person name="Alfaro M."/>
            <person name="Sun H."/>
            <person name="Tritt A."/>
            <person name="Yoshinaga Y."/>
            <person name="Zwiers L.-H."/>
            <person name="Turgeon B."/>
            <person name="Goodwin S."/>
            <person name="Spatafora J."/>
            <person name="Crous P."/>
            <person name="Grigoriev I."/>
        </authorList>
    </citation>
    <scope>NUCLEOTIDE SEQUENCE</scope>
    <source>
        <strain evidence="2">CBS 627.86</strain>
    </source>
</reference>
<protein>
    <submittedName>
        <fullName evidence="2">Uncharacterized protein</fullName>
    </submittedName>
</protein>
<organism evidence="2 3">
    <name type="scientific">Lophiotrema nucula</name>
    <dbReference type="NCBI Taxonomy" id="690887"/>
    <lineage>
        <taxon>Eukaryota</taxon>
        <taxon>Fungi</taxon>
        <taxon>Dikarya</taxon>
        <taxon>Ascomycota</taxon>
        <taxon>Pezizomycotina</taxon>
        <taxon>Dothideomycetes</taxon>
        <taxon>Pleosporomycetidae</taxon>
        <taxon>Pleosporales</taxon>
        <taxon>Lophiotremataceae</taxon>
        <taxon>Lophiotrema</taxon>
    </lineage>
</organism>
<evidence type="ECO:0000256" key="1">
    <source>
        <dbReference type="SAM" id="MobiDB-lite"/>
    </source>
</evidence>
<name>A0A6A5Z0U0_9PLEO</name>
<feature type="region of interest" description="Disordered" evidence="1">
    <location>
        <begin position="1"/>
        <end position="22"/>
    </location>
</feature>
<evidence type="ECO:0000313" key="3">
    <source>
        <dbReference type="Proteomes" id="UP000799770"/>
    </source>
</evidence>
<keyword evidence="3" id="KW-1185">Reference proteome</keyword>
<evidence type="ECO:0000313" key="2">
    <source>
        <dbReference type="EMBL" id="KAF2112643.1"/>
    </source>
</evidence>
<dbReference type="EMBL" id="ML977330">
    <property type="protein sequence ID" value="KAF2112643.1"/>
    <property type="molecule type" value="Genomic_DNA"/>
</dbReference>
<feature type="compositionally biased region" description="Polar residues" evidence="1">
    <location>
        <begin position="1"/>
        <end position="11"/>
    </location>
</feature>
<dbReference type="Proteomes" id="UP000799770">
    <property type="component" value="Unassembled WGS sequence"/>
</dbReference>